<accession>A0A9W7CSU3</accession>
<evidence type="ECO:0000313" key="2">
    <source>
        <dbReference type="EMBL" id="GMF39032.1"/>
    </source>
</evidence>
<protein>
    <submittedName>
        <fullName evidence="2">Unnamed protein product</fullName>
    </submittedName>
</protein>
<gene>
    <name evidence="2" type="ORF">Plil01_001621500</name>
</gene>
<proteinExistence type="predicted"/>
<feature type="region of interest" description="Disordered" evidence="1">
    <location>
        <begin position="1"/>
        <end position="34"/>
    </location>
</feature>
<dbReference type="AlphaFoldDB" id="A0A9W7CSU3"/>
<evidence type="ECO:0000313" key="3">
    <source>
        <dbReference type="Proteomes" id="UP001165083"/>
    </source>
</evidence>
<name>A0A9W7CSU3_9STRA</name>
<evidence type="ECO:0000256" key="1">
    <source>
        <dbReference type="SAM" id="MobiDB-lite"/>
    </source>
</evidence>
<keyword evidence="3" id="KW-1185">Reference proteome</keyword>
<comment type="caution">
    <text evidence="2">The sequence shown here is derived from an EMBL/GenBank/DDBJ whole genome shotgun (WGS) entry which is preliminary data.</text>
</comment>
<sequence>MDSSARHVNFNGAGGVLKSTSVSDPSAQSSAAAAASRAKVTRIGKFNSFFLVLIEKMLPDNSGIFGEPDHSME</sequence>
<dbReference type="Proteomes" id="UP001165083">
    <property type="component" value="Unassembled WGS sequence"/>
</dbReference>
<reference evidence="2" key="1">
    <citation type="submission" date="2023-04" db="EMBL/GenBank/DDBJ databases">
        <title>Phytophthora lilii NBRC 32176.</title>
        <authorList>
            <person name="Ichikawa N."/>
            <person name="Sato H."/>
            <person name="Tonouchi N."/>
        </authorList>
    </citation>
    <scope>NUCLEOTIDE SEQUENCE</scope>
    <source>
        <strain evidence="2">NBRC 32176</strain>
    </source>
</reference>
<dbReference type="EMBL" id="BSXW01001765">
    <property type="protein sequence ID" value="GMF39032.1"/>
    <property type="molecule type" value="Genomic_DNA"/>
</dbReference>
<feature type="compositionally biased region" description="Low complexity" evidence="1">
    <location>
        <begin position="19"/>
        <end position="34"/>
    </location>
</feature>
<organism evidence="2 3">
    <name type="scientific">Phytophthora lilii</name>
    <dbReference type="NCBI Taxonomy" id="2077276"/>
    <lineage>
        <taxon>Eukaryota</taxon>
        <taxon>Sar</taxon>
        <taxon>Stramenopiles</taxon>
        <taxon>Oomycota</taxon>
        <taxon>Peronosporomycetes</taxon>
        <taxon>Peronosporales</taxon>
        <taxon>Peronosporaceae</taxon>
        <taxon>Phytophthora</taxon>
    </lineage>
</organism>